<sequence length="164" mass="17418">MTLRNLWMAGGVALAAVTLAACDNGPSAVETRDRSEQAATEATVQPVAVVAEPARAERSGEPARWTSNSRNTAEQNIQRLFERNGAAFSAASAEDYVEKAHAFITAPPAGTETVRRGNGDTLYYHAATNTFLVATSDGTPRTMFKPDDGPAYWDQQKARAAGSG</sequence>
<comment type="caution">
    <text evidence="3">The sequence shown here is derived from an EMBL/GenBank/DDBJ whole genome shotgun (WGS) entry which is preliminary data.</text>
</comment>
<dbReference type="PROSITE" id="PS51257">
    <property type="entry name" value="PROKAR_LIPOPROTEIN"/>
    <property type="match status" value="1"/>
</dbReference>
<protein>
    <submittedName>
        <fullName evidence="3">Uropathogenic specific protein</fullName>
    </submittedName>
</protein>
<feature type="signal peptide" evidence="2">
    <location>
        <begin position="1"/>
        <end position="20"/>
    </location>
</feature>
<accession>A0A8E0NBZ0</accession>
<keyword evidence="4" id="KW-1185">Reference proteome</keyword>
<evidence type="ECO:0000256" key="2">
    <source>
        <dbReference type="SAM" id="SignalP"/>
    </source>
</evidence>
<dbReference type="Proteomes" id="UP000016569">
    <property type="component" value="Unassembled WGS sequence"/>
</dbReference>
<organism evidence="3 4">
    <name type="scientific">Brevundimonas abyssalis TAR-001</name>
    <dbReference type="NCBI Taxonomy" id="1391729"/>
    <lineage>
        <taxon>Bacteria</taxon>
        <taxon>Pseudomonadati</taxon>
        <taxon>Pseudomonadota</taxon>
        <taxon>Alphaproteobacteria</taxon>
        <taxon>Caulobacterales</taxon>
        <taxon>Caulobacteraceae</taxon>
        <taxon>Brevundimonas</taxon>
    </lineage>
</organism>
<evidence type="ECO:0000256" key="1">
    <source>
        <dbReference type="SAM" id="MobiDB-lite"/>
    </source>
</evidence>
<feature type="chain" id="PRO_5034399608" evidence="2">
    <location>
        <begin position="21"/>
        <end position="164"/>
    </location>
</feature>
<gene>
    <name evidence="3" type="ORF">MBEBAB_1802</name>
</gene>
<dbReference type="RefSeq" id="WP_021697647.1">
    <property type="nucleotide sequence ID" value="NZ_BATC01000030.1"/>
</dbReference>
<dbReference type="EMBL" id="BATC01000030">
    <property type="protein sequence ID" value="GAD59552.1"/>
    <property type="molecule type" value="Genomic_DNA"/>
</dbReference>
<reference evidence="4" key="1">
    <citation type="journal article" date="2013" name="Genome Announc.">
        <title>Draft Genome Sequence of the Dimorphic Prosthecate Bacterium Brevundimonas abyssalis TAR-001T.</title>
        <authorList>
            <person name="Tsubouchi T."/>
            <person name="Nishi S."/>
            <person name="Usui K."/>
            <person name="Shimane Y."/>
            <person name="Takaki Y."/>
            <person name="Maruyama T."/>
            <person name="Hatada Y."/>
        </authorList>
    </citation>
    <scope>NUCLEOTIDE SEQUENCE [LARGE SCALE GENOMIC DNA]</scope>
    <source>
        <strain evidence="4">TAR-001</strain>
    </source>
</reference>
<proteinExistence type="predicted"/>
<name>A0A8E0NBZ0_9CAUL</name>
<dbReference type="AlphaFoldDB" id="A0A8E0NBZ0"/>
<evidence type="ECO:0000313" key="3">
    <source>
        <dbReference type="EMBL" id="GAD59552.1"/>
    </source>
</evidence>
<keyword evidence="2" id="KW-0732">Signal</keyword>
<evidence type="ECO:0000313" key="4">
    <source>
        <dbReference type="Proteomes" id="UP000016569"/>
    </source>
</evidence>
<feature type="region of interest" description="Disordered" evidence="1">
    <location>
        <begin position="145"/>
        <end position="164"/>
    </location>
</feature>